<evidence type="ECO:0000313" key="3">
    <source>
        <dbReference type="EMBL" id="RCR70858.1"/>
    </source>
</evidence>
<dbReference type="Pfam" id="PF03808">
    <property type="entry name" value="Glyco_tran_WecG"/>
    <property type="match status" value="1"/>
</dbReference>
<evidence type="ECO:0000256" key="2">
    <source>
        <dbReference type="ARBA" id="ARBA00022679"/>
    </source>
</evidence>
<evidence type="ECO:0000313" key="4">
    <source>
        <dbReference type="Proteomes" id="UP000253383"/>
    </source>
</evidence>
<dbReference type="RefSeq" id="WP_114404774.1">
    <property type="nucleotide sequence ID" value="NZ_QOWE01000003.1"/>
</dbReference>
<dbReference type="PANTHER" id="PTHR34136:SF1">
    <property type="entry name" value="UDP-N-ACETYL-D-MANNOSAMINURONIC ACID TRANSFERASE"/>
    <property type="match status" value="1"/>
</dbReference>
<dbReference type="OrthoDB" id="9771846at2"/>
<dbReference type="AlphaFoldDB" id="A0A368JT89"/>
<accession>A0A368JT89</accession>
<dbReference type="Proteomes" id="UP000253383">
    <property type="component" value="Unassembled WGS sequence"/>
</dbReference>
<dbReference type="InterPro" id="IPR004629">
    <property type="entry name" value="WecG_TagA_CpsF"/>
</dbReference>
<sequence>MNTTFVQNATPVTINPALTTTVMGYPVFSGKLDQLSMGSQTPLLINTMSPNSYGLAQRDPLFEKSLKNCDVLTLDGIGVALGSLLLNGKNIKKIAGADTFDYLAAYFNQRGGRCFFVGSTEATLQKIVAQLAKDFPRLEADYYSPPYKDELTAEDSAPIIARINAFKPDVVFVGMSAPKQEKWAYQNKPYLNTKVIATIGNVFDWYAGNSKRPAKIWITLRLEWLVRIFHRPEIFRRNTGNQLVFLKDMLLCFTRLKKISND</sequence>
<name>A0A368JT89_9BACT</name>
<organism evidence="3 4">
    <name type="scientific">Larkinella punicea</name>
    <dbReference type="NCBI Taxonomy" id="2315727"/>
    <lineage>
        <taxon>Bacteria</taxon>
        <taxon>Pseudomonadati</taxon>
        <taxon>Bacteroidota</taxon>
        <taxon>Cytophagia</taxon>
        <taxon>Cytophagales</taxon>
        <taxon>Spirosomataceae</taxon>
        <taxon>Larkinella</taxon>
    </lineage>
</organism>
<dbReference type="CDD" id="cd06533">
    <property type="entry name" value="Glyco_transf_WecG_TagA"/>
    <property type="match status" value="1"/>
</dbReference>
<evidence type="ECO:0000256" key="1">
    <source>
        <dbReference type="ARBA" id="ARBA00022676"/>
    </source>
</evidence>
<dbReference type="GO" id="GO:0016758">
    <property type="term" value="F:hexosyltransferase activity"/>
    <property type="evidence" value="ECO:0007669"/>
    <property type="project" value="TreeGrafter"/>
</dbReference>
<keyword evidence="1" id="KW-0328">Glycosyltransferase</keyword>
<proteinExistence type="predicted"/>
<dbReference type="EMBL" id="QOWE01000003">
    <property type="protein sequence ID" value="RCR70858.1"/>
    <property type="molecule type" value="Genomic_DNA"/>
</dbReference>
<keyword evidence="2 3" id="KW-0808">Transferase</keyword>
<dbReference type="NCBIfam" id="TIGR00696">
    <property type="entry name" value="wecG_tagA_cpsF"/>
    <property type="match status" value="1"/>
</dbReference>
<protein>
    <submittedName>
        <fullName evidence="3">Glycosyltransferase</fullName>
    </submittedName>
</protein>
<dbReference type="PANTHER" id="PTHR34136">
    <property type="match status" value="1"/>
</dbReference>
<keyword evidence="4" id="KW-1185">Reference proteome</keyword>
<reference evidence="3 4" key="1">
    <citation type="submission" date="2018-07" db="EMBL/GenBank/DDBJ databases">
        <title>Genome analysis of Larkinella rosea.</title>
        <authorList>
            <person name="Zhou Z."/>
            <person name="Wang G."/>
        </authorList>
    </citation>
    <scope>NUCLEOTIDE SEQUENCE [LARGE SCALE GENOMIC DNA]</scope>
    <source>
        <strain evidence="4">zzj9</strain>
    </source>
</reference>
<gene>
    <name evidence="3" type="ORF">DUE52_04510</name>
</gene>
<comment type="caution">
    <text evidence="3">The sequence shown here is derived from an EMBL/GenBank/DDBJ whole genome shotgun (WGS) entry which is preliminary data.</text>
</comment>